<keyword evidence="3" id="KW-1185">Reference proteome</keyword>
<comment type="caution">
    <text evidence="2">The sequence shown here is derived from an EMBL/GenBank/DDBJ whole genome shotgun (WGS) entry which is preliminary data.</text>
</comment>
<dbReference type="EMBL" id="BAAAON010000001">
    <property type="protein sequence ID" value="GAA2174418.1"/>
    <property type="molecule type" value="Genomic_DNA"/>
</dbReference>
<feature type="transmembrane region" description="Helical" evidence="1">
    <location>
        <begin position="31"/>
        <end position="56"/>
    </location>
</feature>
<gene>
    <name evidence="2" type="ORF">GCM10009784_12650</name>
</gene>
<keyword evidence="1" id="KW-1133">Transmembrane helix</keyword>
<feature type="transmembrane region" description="Helical" evidence="1">
    <location>
        <begin position="76"/>
        <end position="96"/>
    </location>
</feature>
<feature type="transmembrane region" description="Helical" evidence="1">
    <location>
        <begin position="176"/>
        <end position="196"/>
    </location>
</feature>
<evidence type="ECO:0000313" key="3">
    <source>
        <dbReference type="Proteomes" id="UP001500974"/>
    </source>
</evidence>
<proteinExistence type="predicted"/>
<name>A0ABP5MLH8_9MICC</name>
<feature type="transmembrane region" description="Helical" evidence="1">
    <location>
        <begin position="108"/>
        <end position="125"/>
    </location>
</feature>
<keyword evidence="1" id="KW-0812">Transmembrane</keyword>
<keyword evidence="1" id="KW-0472">Membrane</keyword>
<feature type="transmembrane region" description="Helical" evidence="1">
    <location>
        <begin position="145"/>
        <end position="164"/>
    </location>
</feature>
<feature type="transmembrane region" description="Helical" evidence="1">
    <location>
        <begin position="216"/>
        <end position="234"/>
    </location>
</feature>
<reference evidence="3" key="1">
    <citation type="journal article" date="2019" name="Int. J. Syst. Evol. Microbiol.">
        <title>The Global Catalogue of Microorganisms (GCM) 10K type strain sequencing project: providing services to taxonomists for standard genome sequencing and annotation.</title>
        <authorList>
            <consortium name="The Broad Institute Genomics Platform"/>
            <consortium name="The Broad Institute Genome Sequencing Center for Infectious Disease"/>
            <person name="Wu L."/>
            <person name="Ma J."/>
        </authorList>
    </citation>
    <scope>NUCLEOTIDE SEQUENCE [LARGE SCALE GENOMIC DNA]</scope>
    <source>
        <strain evidence="3">JCM 14917</strain>
    </source>
</reference>
<dbReference type="Proteomes" id="UP001500974">
    <property type="component" value="Unassembled WGS sequence"/>
</dbReference>
<dbReference type="RefSeq" id="WP_346027829.1">
    <property type="nucleotide sequence ID" value="NZ_BAAAON010000001.1"/>
</dbReference>
<accession>A0ABP5MLH8</accession>
<organism evidence="2 3">
    <name type="scientific">Arthrobacter parietis</name>
    <dbReference type="NCBI Taxonomy" id="271434"/>
    <lineage>
        <taxon>Bacteria</taxon>
        <taxon>Bacillati</taxon>
        <taxon>Actinomycetota</taxon>
        <taxon>Actinomycetes</taxon>
        <taxon>Micrococcales</taxon>
        <taxon>Micrococcaceae</taxon>
        <taxon>Arthrobacter</taxon>
    </lineage>
</organism>
<evidence type="ECO:0000256" key="1">
    <source>
        <dbReference type="SAM" id="Phobius"/>
    </source>
</evidence>
<protein>
    <submittedName>
        <fullName evidence="2">Uncharacterized protein</fullName>
    </submittedName>
</protein>
<evidence type="ECO:0000313" key="2">
    <source>
        <dbReference type="EMBL" id="GAA2174418.1"/>
    </source>
</evidence>
<sequence length="253" mass="27503">MTTDSSVDGGYAKHEDATAVRPGHPLRWRRLLIGLGLVHALVVGFSLISPLLTGQARGETLFSVYFDVNYEGNFPTWWSVVQLAAATTTLLFAAVLARHQRIKGATAWWILAGMVFLLCLDEGTWLHERLDTLAGQFVDVADFTFVWLVFGIPIAVVVLVLATVSARHLPEASTRLIVLGIVTLLFAAVGLELVAGEVIRLGAPTAVLAVVYHLEEFLELVAGALLLAAPLAAVRTRTMGRSTTFTLMDRSRR</sequence>